<reference evidence="2" key="1">
    <citation type="journal article" date="2021" name="Proc. Natl. Acad. Sci. U.S.A.">
        <title>A Catalog of Tens of Thousands of Viruses from Human Metagenomes Reveals Hidden Associations with Chronic Diseases.</title>
        <authorList>
            <person name="Tisza M.J."/>
            <person name="Buck C.B."/>
        </authorList>
    </citation>
    <scope>NUCLEOTIDE SEQUENCE</scope>
    <source>
        <strain evidence="2">CtS3r5</strain>
    </source>
</reference>
<organism evidence="2">
    <name type="scientific">Siphoviridae sp. ctS3r5</name>
    <dbReference type="NCBI Taxonomy" id="2826341"/>
    <lineage>
        <taxon>Viruses</taxon>
        <taxon>Duplodnaviria</taxon>
        <taxon>Heunggongvirae</taxon>
        <taxon>Uroviricota</taxon>
        <taxon>Caudoviricetes</taxon>
    </lineage>
</organism>
<dbReference type="NCBIfam" id="TIGR01665">
    <property type="entry name" value="put_anti_recept"/>
    <property type="match status" value="1"/>
</dbReference>
<sequence>MIQIYAPGNRNYSRNGDAVLHPSQCDVEMNLKGDWQLTLESPADENINLITKEAVIKCDTPIGKDQRFRIYDYEKSEDGVSAKARPVFFDAAKDAFILDKRPTNKTGKDALSILMEGTGYTGETDIMDFNTAYYVRKNLIEAINGEDENSFINRWGGEPIYQNEHLIMNKKYGSDKGAKATFGNNLQSITETVNMDQVVTRIIPMAYNGYMLEGDKPWVDSPNIGKYELIYTKVIEYSDVKLQEDVSDENEKGYADLPTLRAELKRRAQQDFDNGIDLPTVVYEVEVTDLENAVGYEDIKDLVKIGFGDDVKAENKRLNITTKNRCIGIVYDCIEQKNKSVTLGENQTDYFSQMSSVQQKVNQSLTNTGVRGEMVYGLIDLVKASMKATAENAVLQKSKAILFEDKVEESPSYGAMALGTTGFMIAAQRLPDDSDWDWRTFGTGQGFFADLIVAGTMLADRIRGGILESQNYKDGESGFRLDLNNGIIEAVQLLIKTAAEGRVERGFKFEDGALKILGTNEEVVASIHCTWSYPDGPDGIPSGWLDRVAFTYGEPRDNYSGGFWVDNGGNHWCGAKARGMQFEADDMMELSAPKITMNESETKTGRIEFSDGTYIDIVNGVVVGGNAKAGAF</sequence>
<evidence type="ECO:0000313" key="2">
    <source>
        <dbReference type="EMBL" id="DAD91397.1"/>
    </source>
</evidence>
<protein>
    <submittedName>
        <fullName evidence="2">Tail protein</fullName>
    </submittedName>
</protein>
<proteinExistence type="predicted"/>
<dbReference type="EMBL" id="BK015112">
    <property type="protein sequence ID" value="DAD91397.1"/>
    <property type="molecule type" value="Genomic_DNA"/>
</dbReference>
<dbReference type="Pfam" id="PF06605">
    <property type="entry name" value="Prophage_tail"/>
    <property type="match status" value="1"/>
</dbReference>
<feature type="domain" description="Tail spike" evidence="1">
    <location>
        <begin position="88"/>
        <end position="354"/>
    </location>
</feature>
<evidence type="ECO:0000259" key="1">
    <source>
        <dbReference type="Pfam" id="PF06605"/>
    </source>
</evidence>
<dbReference type="InterPro" id="IPR007119">
    <property type="entry name" value="Phage_tail_spike_N"/>
</dbReference>
<accession>A0A8S5N9F0</accession>
<dbReference type="InterPro" id="IPR010572">
    <property type="entry name" value="Tail_dom"/>
</dbReference>
<name>A0A8S5N9F0_9CAUD</name>